<sequence length="69" mass="7469">MSAAEVVCHLTVGSRIAPLAMMGSAVRPGTRQGRLRRRSAIEQARPLTRTDPNLRSAAIGAMREDCPRP</sequence>
<name>A0ABY2BLS5_9ACTN</name>
<protein>
    <submittedName>
        <fullName evidence="1">Uncharacterized protein</fullName>
    </submittedName>
</protein>
<reference evidence="1 2" key="1">
    <citation type="journal article" date="2015" name="Stand. Genomic Sci.">
        <title>Genomic Encyclopedia of Bacterial and Archaeal Type Strains, Phase III: the genomes of soil and plant-associated and newly described type strains.</title>
        <authorList>
            <person name="Whitman W.B."/>
            <person name="Woyke T."/>
            <person name="Klenk H.P."/>
            <person name="Zhou Y."/>
            <person name="Lilburn T.G."/>
            <person name="Beck B.J."/>
            <person name="De Vos P."/>
            <person name="Vandamme P."/>
            <person name="Eisen J.A."/>
            <person name="Garrity G."/>
            <person name="Hugenholtz P."/>
            <person name="Kyrpides N.C."/>
        </authorList>
    </citation>
    <scope>NUCLEOTIDE SEQUENCE [LARGE SCALE GENOMIC DNA]</scope>
    <source>
        <strain evidence="1 2">VKM Ac-2538</strain>
    </source>
</reference>
<organism evidence="1 2">
    <name type="scientific">Kribbella orskensis</name>
    <dbReference type="NCBI Taxonomy" id="2512216"/>
    <lineage>
        <taxon>Bacteria</taxon>
        <taxon>Bacillati</taxon>
        <taxon>Actinomycetota</taxon>
        <taxon>Actinomycetes</taxon>
        <taxon>Propionibacteriales</taxon>
        <taxon>Kribbellaceae</taxon>
        <taxon>Kribbella</taxon>
    </lineage>
</organism>
<proteinExistence type="predicted"/>
<keyword evidence="2" id="KW-1185">Reference proteome</keyword>
<gene>
    <name evidence="1" type="ORF">EV644_105309</name>
</gene>
<dbReference type="EMBL" id="SLWM01000005">
    <property type="protein sequence ID" value="TCO24275.1"/>
    <property type="molecule type" value="Genomic_DNA"/>
</dbReference>
<comment type="caution">
    <text evidence="1">The sequence shown here is derived from an EMBL/GenBank/DDBJ whole genome shotgun (WGS) entry which is preliminary data.</text>
</comment>
<evidence type="ECO:0000313" key="2">
    <source>
        <dbReference type="Proteomes" id="UP000295818"/>
    </source>
</evidence>
<dbReference type="Proteomes" id="UP000295818">
    <property type="component" value="Unassembled WGS sequence"/>
</dbReference>
<accession>A0ABY2BLS5</accession>
<evidence type="ECO:0000313" key="1">
    <source>
        <dbReference type="EMBL" id="TCO24275.1"/>
    </source>
</evidence>